<gene>
    <name evidence="1" type="ORF">Vadar_021668</name>
</gene>
<dbReference type="EMBL" id="CM037157">
    <property type="protein sequence ID" value="KAH7849697.1"/>
    <property type="molecule type" value="Genomic_DNA"/>
</dbReference>
<keyword evidence="2" id="KW-1185">Reference proteome</keyword>
<protein>
    <submittedName>
        <fullName evidence="1">Uncharacterized protein</fullName>
    </submittedName>
</protein>
<organism evidence="1 2">
    <name type="scientific">Vaccinium darrowii</name>
    <dbReference type="NCBI Taxonomy" id="229202"/>
    <lineage>
        <taxon>Eukaryota</taxon>
        <taxon>Viridiplantae</taxon>
        <taxon>Streptophyta</taxon>
        <taxon>Embryophyta</taxon>
        <taxon>Tracheophyta</taxon>
        <taxon>Spermatophyta</taxon>
        <taxon>Magnoliopsida</taxon>
        <taxon>eudicotyledons</taxon>
        <taxon>Gunneridae</taxon>
        <taxon>Pentapetalae</taxon>
        <taxon>asterids</taxon>
        <taxon>Ericales</taxon>
        <taxon>Ericaceae</taxon>
        <taxon>Vaccinioideae</taxon>
        <taxon>Vaccinieae</taxon>
        <taxon>Vaccinium</taxon>
    </lineage>
</organism>
<sequence length="93" mass="10712">MGSLLPPENCPSLFIFSLSPILQVFPQLLTYNTPEDFVAKVRLAMTNEPQPLTPEQRYDLSWEAQRFMEYSELDRVLNINDIEFDSLSSQNNG</sequence>
<dbReference type="Proteomes" id="UP000828048">
    <property type="component" value="Chromosome 7"/>
</dbReference>
<comment type="caution">
    <text evidence="1">The sequence shown here is derived from an EMBL/GenBank/DDBJ whole genome shotgun (WGS) entry which is preliminary data.</text>
</comment>
<evidence type="ECO:0000313" key="2">
    <source>
        <dbReference type="Proteomes" id="UP000828048"/>
    </source>
</evidence>
<evidence type="ECO:0000313" key="1">
    <source>
        <dbReference type="EMBL" id="KAH7849697.1"/>
    </source>
</evidence>
<proteinExistence type="predicted"/>
<reference evidence="1 2" key="1">
    <citation type="journal article" date="2021" name="Hortic Res">
        <title>High-quality reference genome and annotation aids understanding of berry development for evergreen blueberry (Vaccinium darrowii).</title>
        <authorList>
            <person name="Yu J."/>
            <person name="Hulse-Kemp A.M."/>
            <person name="Babiker E."/>
            <person name="Staton M."/>
        </authorList>
    </citation>
    <scope>NUCLEOTIDE SEQUENCE [LARGE SCALE GENOMIC DNA]</scope>
    <source>
        <strain evidence="2">cv. NJ 8807/NJ 8810</strain>
        <tissue evidence="1">Young leaf</tissue>
    </source>
</reference>
<accession>A0ACB7Y9B4</accession>
<name>A0ACB7Y9B4_9ERIC</name>